<comment type="caution">
    <text evidence="1">The sequence shown here is derived from an EMBL/GenBank/DDBJ whole genome shotgun (WGS) entry which is preliminary data.</text>
</comment>
<gene>
    <name evidence="1" type="ORF">EA656_00575</name>
</gene>
<dbReference type="EMBL" id="SHMF01000001">
    <property type="protein sequence ID" value="TAA37208.1"/>
    <property type="molecule type" value="Genomic_DNA"/>
</dbReference>
<accession>A0A4Q8LXE4</accession>
<protein>
    <submittedName>
        <fullName evidence="1">Uncharacterized protein</fullName>
    </submittedName>
</protein>
<dbReference type="RefSeq" id="WP_130522241.1">
    <property type="nucleotide sequence ID" value="NZ_SHLZ01000001.1"/>
</dbReference>
<name>A0A4Q8LXE4_9GAMM</name>
<evidence type="ECO:0000313" key="1">
    <source>
        <dbReference type="EMBL" id="TAA37208.1"/>
    </source>
</evidence>
<sequence length="75" mass="8174">MSAPTAVEMLERVVAKVRARAYTYAFNGKQPAKFVEGLRCAANMLEAEAFLISKRAGEARELTAAQQAKEAQTRG</sequence>
<reference evidence="1 2" key="1">
    <citation type="submission" date="2019-02" db="EMBL/GenBank/DDBJ databases">
        <title>WGS of Pseudoxanthomonas species novum from clinical isolates.</title>
        <authorList>
            <person name="Bernier A.-M."/>
            <person name="Bernard K."/>
            <person name="Vachon A."/>
        </authorList>
    </citation>
    <scope>NUCLEOTIDE SEQUENCE [LARGE SCALE GENOMIC DNA]</scope>
    <source>
        <strain evidence="1 2">NML140781</strain>
    </source>
</reference>
<organism evidence="1 2">
    <name type="scientific">Pseudoxanthomonas winnipegensis</name>
    <dbReference type="NCBI Taxonomy" id="2480810"/>
    <lineage>
        <taxon>Bacteria</taxon>
        <taxon>Pseudomonadati</taxon>
        <taxon>Pseudomonadota</taxon>
        <taxon>Gammaproteobacteria</taxon>
        <taxon>Lysobacterales</taxon>
        <taxon>Lysobacteraceae</taxon>
        <taxon>Pseudoxanthomonas</taxon>
    </lineage>
</organism>
<evidence type="ECO:0000313" key="2">
    <source>
        <dbReference type="Proteomes" id="UP000292087"/>
    </source>
</evidence>
<dbReference type="Proteomes" id="UP000292087">
    <property type="component" value="Unassembled WGS sequence"/>
</dbReference>
<proteinExistence type="predicted"/>
<dbReference type="AlphaFoldDB" id="A0A4Q8LXE4"/>